<organism evidence="1 2">
    <name type="scientific">Vibrio jasicida</name>
    <dbReference type="NCBI Taxonomy" id="766224"/>
    <lineage>
        <taxon>Bacteria</taxon>
        <taxon>Pseudomonadati</taxon>
        <taxon>Pseudomonadota</taxon>
        <taxon>Gammaproteobacteria</taxon>
        <taxon>Vibrionales</taxon>
        <taxon>Vibrionaceae</taxon>
        <taxon>Vibrio</taxon>
    </lineage>
</organism>
<dbReference type="EMBL" id="CAKMUD010000072">
    <property type="protein sequence ID" value="CAH1587000.1"/>
    <property type="molecule type" value="Genomic_DNA"/>
</dbReference>
<comment type="caution">
    <text evidence="1">The sequence shown here is derived from an EMBL/GenBank/DDBJ whole genome shotgun (WGS) entry which is preliminary data.</text>
</comment>
<protein>
    <submittedName>
        <fullName evidence="1">Uncharacterized protein</fullName>
    </submittedName>
</protein>
<evidence type="ECO:0000313" key="1">
    <source>
        <dbReference type="EMBL" id="CAH1587000.1"/>
    </source>
</evidence>
<sequence>MRNVNKALRDTTHGHNGTEAVKVLITPPVKTAGWRTAVHICSLLGPVKNGPSKLVQTTPNSTKHAPIGNAVAAVLITRPTETAG</sequence>
<dbReference type="AlphaFoldDB" id="A0AAU9QLV7"/>
<proteinExistence type="predicted"/>
<accession>A0AAU9QLV7</accession>
<evidence type="ECO:0000313" key="2">
    <source>
        <dbReference type="Proteomes" id="UP001295462"/>
    </source>
</evidence>
<dbReference type="Proteomes" id="UP001295462">
    <property type="component" value="Unassembled WGS sequence"/>
</dbReference>
<name>A0AAU9QLV7_9VIBR</name>
<reference evidence="1" key="1">
    <citation type="submission" date="2022-01" db="EMBL/GenBank/DDBJ databases">
        <authorList>
            <person name="Lagorce A."/>
        </authorList>
    </citation>
    <scope>NUCLEOTIDE SEQUENCE</scope>
    <source>
        <strain evidence="1">Th15_F1_A12</strain>
    </source>
</reference>
<gene>
    <name evidence="1" type="ORF">THF1A12_20346</name>
</gene>